<feature type="signal peptide" evidence="6">
    <location>
        <begin position="1"/>
        <end position="26"/>
    </location>
</feature>
<dbReference type="PANTHER" id="PTHR36175:SF1">
    <property type="entry name" value="CYANOPHYCINASE"/>
    <property type="match status" value="1"/>
</dbReference>
<dbReference type="Gene3D" id="3.40.50.880">
    <property type="match status" value="1"/>
</dbReference>
<keyword evidence="3" id="KW-0378">Hydrolase</keyword>
<dbReference type="RefSeq" id="WP_329493105.1">
    <property type="nucleotide sequence ID" value="NZ_CP108460.1"/>
</dbReference>
<dbReference type="InterPro" id="IPR005320">
    <property type="entry name" value="Peptidase_S51"/>
</dbReference>
<evidence type="ECO:0000256" key="5">
    <source>
        <dbReference type="SAM" id="MobiDB-lite"/>
    </source>
</evidence>
<feature type="region of interest" description="Disordered" evidence="5">
    <location>
        <begin position="327"/>
        <end position="351"/>
    </location>
</feature>
<reference evidence="7 8" key="1">
    <citation type="submission" date="2022-10" db="EMBL/GenBank/DDBJ databases">
        <title>The complete genomes of actinobacterial strains from the NBC collection.</title>
        <authorList>
            <person name="Joergensen T.S."/>
            <person name="Alvarez Arevalo M."/>
            <person name="Sterndorff E.B."/>
            <person name="Faurdal D."/>
            <person name="Vuksanovic O."/>
            <person name="Mourched A.-S."/>
            <person name="Charusanti P."/>
            <person name="Shaw S."/>
            <person name="Blin K."/>
            <person name="Weber T."/>
        </authorList>
    </citation>
    <scope>NUCLEOTIDE SEQUENCE [LARGE SCALE GENOMIC DNA]</scope>
    <source>
        <strain evidence="7 8">NBC_01247</strain>
    </source>
</reference>
<keyword evidence="2" id="KW-0645">Protease</keyword>
<feature type="chain" id="PRO_5045624281" evidence="6">
    <location>
        <begin position="27"/>
        <end position="427"/>
    </location>
</feature>
<dbReference type="InterPro" id="IPR029062">
    <property type="entry name" value="Class_I_gatase-like"/>
</dbReference>
<dbReference type="Pfam" id="PF03575">
    <property type="entry name" value="Peptidase_S51"/>
    <property type="match status" value="1"/>
</dbReference>
<dbReference type="CDD" id="cd03145">
    <property type="entry name" value="GAT1_cyanophycinase"/>
    <property type="match status" value="1"/>
</dbReference>
<dbReference type="EMBL" id="CP108482">
    <property type="protein sequence ID" value="WUS60790.1"/>
    <property type="molecule type" value="Genomic_DNA"/>
</dbReference>
<name>A0ABZ1WIM6_9ACTN</name>
<evidence type="ECO:0000256" key="2">
    <source>
        <dbReference type="ARBA" id="ARBA00022670"/>
    </source>
</evidence>
<evidence type="ECO:0000313" key="7">
    <source>
        <dbReference type="EMBL" id="WUS60790.1"/>
    </source>
</evidence>
<dbReference type="Proteomes" id="UP001432014">
    <property type="component" value="Chromosome"/>
</dbReference>
<evidence type="ECO:0000256" key="6">
    <source>
        <dbReference type="SAM" id="SignalP"/>
    </source>
</evidence>
<evidence type="ECO:0000256" key="3">
    <source>
        <dbReference type="ARBA" id="ARBA00022801"/>
    </source>
</evidence>
<dbReference type="SUPFAM" id="SSF52317">
    <property type="entry name" value="Class I glutamine amidotransferase-like"/>
    <property type="match status" value="1"/>
</dbReference>
<comment type="similarity">
    <text evidence="1">Belongs to the peptidase S51 family.</text>
</comment>
<evidence type="ECO:0000256" key="4">
    <source>
        <dbReference type="ARBA" id="ARBA00022825"/>
    </source>
</evidence>
<dbReference type="PANTHER" id="PTHR36175">
    <property type="entry name" value="CYANOPHYCINASE"/>
    <property type="match status" value="1"/>
</dbReference>
<evidence type="ECO:0000313" key="8">
    <source>
        <dbReference type="Proteomes" id="UP001432014"/>
    </source>
</evidence>
<gene>
    <name evidence="7" type="ORF">OG469_38080</name>
</gene>
<accession>A0ABZ1WIM6</accession>
<protein>
    <submittedName>
        <fullName evidence="7">Cyanophycinase</fullName>
    </submittedName>
</protein>
<evidence type="ECO:0000256" key="1">
    <source>
        <dbReference type="ARBA" id="ARBA00006534"/>
    </source>
</evidence>
<organism evidence="7 8">
    <name type="scientific">Kitasatospora herbaricolor</name>
    <dbReference type="NCBI Taxonomy" id="68217"/>
    <lineage>
        <taxon>Bacteria</taxon>
        <taxon>Bacillati</taxon>
        <taxon>Actinomycetota</taxon>
        <taxon>Actinomycetes</taxon>
        <taxon>Kitasatosporales</taxon>
        <taxon>Streptomycetaceae</taxon>
        <taxon>Kitasatospora</taxon>
    </lineage>
</organism>
<sequence length="427" mass="44253">MSRNRTLRVTTLAAAACLLAVTAAPAASATAPRPAGGTLILVGGGLKDVRIYQEIVARAGGAGRARIGVLTAASVPPSQDPGAADPATCSNSACNGAYYADLFKQYGAADAQWVPIDIEHVAAADSDAVVAQINAMTGFFFGGGDQYRYVTSLLHGAAHTDSQVLAAIRAKLAAGAVVAGSSAGAQIAAGPDMVTGGESYQALRDGSAPGYFDDATRLGHLPEGGFGFFGAGLIDTHTGTNGREGRALRLAADTGRDRVFALDEDTAVEVEHTGTRHETLRVLGTHGVSVLDLRRARTHAGPGGWSVENVRYSYLTDGDRYDPRTWQARPAADRRPLRPAGTTPVPANNDVFHSVDNPDGVPYSFSGTARALAATTAQRSATATTYESGPAFRVTFTRTGDTRAWTTDGRTAASLTQLEIAVAPLTP</sequence>
<keyword evidence="6" id="KW-0732">Signal</keyword>
<proteinExistence type="inferred from homology"/>
<keyword evidence="4" id="KW-0720">Serine protease</keyword>
<keyword evidence="8" id="KW-1185">Reference proteome</keyword>